<dbReference type="NCBIfam" id="TIGR00369">
    <property type="entry name" value="unchar_dom_1"/>
    <property type="match status" value="1"/>
</dbReference>
<evidence type="ECO:0000256" key="20">
    <source>
        <dbReference type="ARBA" id="ARBA00047734"/>
    </source>
</evidence>
<dbReference type="Pfam" id="PF03061">
    <property type="entry name" value="4HBT"/>
    <property type="match status" value="1"/>
</dbReference>
<proteinExistence type="inferred from homology"/>
<organism evidence="25 26">
    <name type="scientific">Streptomyces anatolicus</name>
    <dbReference type="NCBI Taxonomy" id="2675858"/>
    <lineage>
        <taxon>Bacteria</taxon>
        <taxon>Bacillati</taxon>
        <taxon>Actinomycetota</taxon>
        <taxon>Actinomycetes</taxon>
        <taxon>Kitasatosporales</taxon>
        <taxon>Streptomycetaceae</taxon>
        <taxon>Streptomyces</taxon>
    </lineage>
</organism>
<evidence type="ECO:0000256" key="14">
    <source>
        <dbReference type="ARBA" id="ARBA00037002"/>
    </source>
</evidence>
<keyword evidence="8" id="KW-0276">Fatty acid metabolism</keyword>
<comment type="catalytic activity">
    <reaction evidence="14">
        <text>(9Z)-octadecenoyl-CoA + H2O = (9Z)-octadecenoate + CoA + H(+)</text>
        <dbReference type="Rhea" id="RHEA:40139"/>
        <dbReference type="ChEBI" id="CHEBI:15377"/>
        <dbReference type="ChEBI" id="CHEBI:15378"/>
        <dbReference type="ChEBI" id="CHEBI:30823"/>
        <dbReference type="ChEBI" id="CHEBI:57287"/>
        <dbReference type="ChEBI" id="CHEBI:57387"/>
    </reaction>
    <physiologicalReaction direction="left-to-right" evidence="14">
        <dbReference type="Rhea" id="RHEA:40140"/>
    </physiologicalReaction>
</comment>
<evidence type="ECO:0000256" key="8">
    <source>
        <dbReference type="ARBA" id="ARBA00022832"/>
    </source>
</evidence>
<keyword evidence="10" id="KW-0443">Lipid metabolism</keyword>
<evidence type="ECO:0000256" key="19">
    <source>
        <dbReference type="ARBA" id="ARBA00047588"/>
    </source>
</evidence>
<dbReference type="CDD" id="cd03443">
    <property type="entry name" value="PaaI_thioesterase"/>
    <property type="match status" value="1"/>
</dbReference>
<sequence>MSTRDETVVSRRTYSFHDPFAQIPTLLGMDGLQLMRGLQEGSLSAAPLESTLDYRVVEVDRGSVTIGVRPREWHGTHSGNVHGGLIASVADAVCGYAVQTHLPAGSYAVTAKLCVSFLHPVSPGRQVLRCVGSAPEPEQGRSQATAELVDRDGKVLAEATATVRVLSV</sequence>
<evidence type="ECO:0000256" key="12">
    <source>
        <dbReference type="ARBA" id="ARBA00023273"/>
    </source>
</evidence>
<evidence type="ECO:0000256" key="2">
    <source>
        <dbReference type="ARBA" id="ARBA00004496"/>
    </source>
</evidence>
<evidence type="ECO:0000259" key="24">
    <source>
        <dbReference type="Pfam" id="PF03061"/>
    </source>
</evidence>
<comment type="catalytic activity">
    <reaction evidence="20">
        <text>hexadecanoyl-CoA + H2O = hexadecanoate + CoA + H(+)</text>
        <dbReference type="Rhea" id="RHEA:16645"/>
        <dbReference type="ChEBI" id="CHEBI:7896"/>
        <dbReference type="ChEBI" id="CHEBI:15377"/>
        <dbReference type="ChEBI" id="CHEBI:15378"/>
        <dbReference type="ChEBI" id="CHEBI:57287"/>
        <dbReference type="ChEBI" id="CHEBI:57379"/>
        <dbReference type="EC" id="3.1.2.2"/>
    </reaction>
    <physiologicalReaction direction="left-to-right" evidence="20">
        <dbReference type="Rhea" id="RHEA:16646"/>
    </physiologicalReaction>
</comment>
<evidence type="ECO:0000256" key="11">
    <source>
        <dbReference type="ARBA" id="ARBA00023136"/>
    </source>
</evidence>
<keyword evidence="11" id="KW-0472">Membrane</keyword>
<keyword evidence="26" id="KW-1185">Reference proteome</keyword>
<dbReference type="InterPro" id="IPR003736">
    <property type="entry name" value="PAAI_dom"/>
</dbReference>
<feature type="domain" description="Thioesterase" evidence="24">
    <location>
        <begin position="79"/>
        <end position="127"/>
    </location>
</feature>
<keyword evidence="12" id="KW-0966">Cell projection</keyword>
<evidence type="ECO:0000256" key="7">
    <source>
        <dbReference type="ARBA" id="ARBA00022801"/>
    </source>
</evidence>
<keyword evidence="7" id="KW-0378">Hydrolase</keyword>
<evidence type="ECO:0000256" key="18">
    <source>
        <dbReference type="ARBA" id="ARBA00043210"/>
    </source>
</evidence>
<comment type="catalytic activity">
    <reaction evidence="21">
        <text>decanoyl-CoA + H2O = decanoate + CoA + H(+)</text>
        <dbReference type="Rhea" id="RHEA:40059"/>
        <dbReference type="ChEBI" id="CHEBI:15377"/>
        <dbReference type="ChEBI" id="CHEBI:15378"/>
        <dbReference type="ChEBI" id="CHEBI:27689"/>
        <dbReference type="ChEBI" id="CHEBI:57287"/>
        <dbReference type="ChEBI" id="CHEBI:61430"/>
    </reaction>
    <physiologicalReaction direction="left-to-right" evidence="21">
        <dbReference type="Rhea" id="RHEA:40060"/>
    </physiologicalReaction>
</comment>
<comment type="subcellular location">
    <subcellularLocation>
        <location evidence="3">Cell projection</location>
        <location evidence="3">Ruffle membrane</location>
    </subcellularLocation>
    <subcellularLocation>
        <location evidence="2">Cytoplasm</location>
    </subcellularLocation>
    <subcellularLocation>
        <location evidence="1">Membrane</location>
        <topology evidence="1">Peripheral membrane protein</topology>
    </subcellularLocation>
</comment>
<comment type="catalytic activity">
    <reaction evidence="23">
        <text>tetradecanoyl-CoA + H2O = tetradecanoate + CoA + H(+)</text>
        <dbReference type="Rhea" id="RHEA:40119"/>
        <dbReference type="ChEBI" id="CHEBI:15377"/>
        <dbReference type="ChEBI" id="CHEBI:15378"/>
        <dbReference type="ChEBI" id="CHEBI:30807"/>
        <dbReference type="ChEBI" id="CHEBI:57287"/>
        <dbReference type="ChEBI" id="CHEBI:57385"/>
    </reaction>
    <physiologicalReaction direction="left-to-right" evidence="23">
        <dbReference type="Rhea" id="RHEA:40120"/>
    </physiologicalReaction>
</comment>
<evidence type="ECO:0000256" key="23">
    <source>
        <dbReference type="ARBA" id="ARBA00048180"/>
    </source>
</evidence>
<dbReference type="EMBL" id="WMBF01000147">
    <property type="protein sequence ID" value="MBW5422951.1"/>
    <property type="molecule type" value="Genomic_DNA"/>
</dbReference>
<keyword evidence="9" id="KW-0809">Transit peptide</keyword>
<dbReference type="InterPro" id="IPR029069">
    <property type="entry name" value="HotDog_dom_sf"/>
</dbReference>
<comment type="catalytic activity">
    <reaction evidence="13">
        <text>(5Z,8Z,11Z,14Z)-eicosatetraenoyl-CoA + H2O = (5Z,8Z,11Z,14Z)-eicosatetraenoate + CoA + H(+)</text>
        <dbReference type="Rhea" id="RHEA:40151"/>
        <dbReference type="ChEBI" id="CHEBI:15377"/>
        <dbReference type="ChEBI" id="CHEBI:15378"/>
        <dbReference type="ChEBI" id="CHEBI:32395"/>
        <dbReference type="ChEBI" id="CHEBI:57287"/>
        <dbReference type="ChEBI" id="CHEBI:57368"/>
    </reaction>
    <physiologicalReaction direction="left-to-right" evidence="13">
        <dbReference type="Rhea" id="RHEA:40152"/>
    </physiologicalReaction>
</comment>
<dbReference type="InterPro" id="IPR052365">
    <property type="entry name" value="THEM4/THEM5_acyl-CoA_thioest"/>
</dbReference>
<dbReference type="Proteomes" id="UP001197114">
    <property type="component" value="Unassembled WGS sequence"/>
</dbReference>
<dbReference type="SUPFAM" id="SSF54637">
    <property type="entry name" value="Thioesterase/thiol ester dehydrase-isomerase"/>
    <property type="match status" value="1"/>
</dbReference>
<reference evidence="25 26" key="1">
    <citation type="submission" date="2019-11" db="EMBL/GenBank/DDBJ databases">
        <authorList>
            <person name="Ay H."/>
        </authorList>
    </citation>
    <scope>NUCLEOTIDE SEQUENCE [LARGE SCALE GENOMIC DNA]</scope>
    <source>
        <strain evidence="25 26">BG9H</strain>
    </source>
</reference>
<evidence type="ECO:0000256" key="9">
    <source>
        <dbReference type="ARBA" id="ARBA00022946"/>
    </source>
</evidence>
<dbReference type="InterPro" id="IPR006683">
    <property type="entry name" value="Thioestr_dom"/>
</dbReference>
<name>A0ABS6YQU8_9ACTN</name>
<evidence type="ECO:0000313" key="25">
    <source>
        <dbReference type="EMBL" id="MBW5422951.1"/>
    </source>
</evidence>
<accession>A0ABS6YQU8</accession>
<comment type="similarity">
    <text evidence="15">Belongs to the THEM4/THEM5 thioesterase family.</text>
</comment>
<dbReference type="Gene3D" id="3.10.129.10">
    <property type="entry name" value="Hotdog Thioesterase"/>
    <property type="match status" value="1"/>
</dbReference>
<comment type="catalytic activity">
    <reaction evidence="22">
        <text>dodecanoyl-CoA + H2O = dodecanoate + CoA + H(+)</text>
        <dbReference type="Rhea" id="RHEA:30135"/>
        <dbReference type="ChEBI" id="CHEBI:15377"/>
        <dbReference type="ChEBI" id="CHEBI:15378"/>
        <dbReference type="ChEBI" id="CHEBI:18262"/>
        <dbReference type="ChEBI" id="CHEBI:57287"/>
        <dbReference type="ChEBI" id="CHEBI:57375"/>
    </reaction>
    <physiologicalReaction direction="left-to-right" evidence="22">
        <dbReference type="Rhea" id="RHEA:30136"/>
    </physiologicalReaction>
</comment>
<evidence type="ECO:0000313" key="26">
    <source>
        <dbReference type="Proteomes" id="UP001197114"/>
    </source>
</evidence>
<protein>
    <recommendedName>
        <fullName evidence="17">Acyl-coenzyme A thioesterase THEM4</fullName>
        <ecNumber evidence="16">3.1.2.2</ecNumber>
    </recommendedName>
    <alternativeName>
        <fullName evidence="18">Thioesterase superfamily member 4</fullName>
    </alternativeName>
</protein>
<dbReference type="PANTHER" id="PTHR12418">
    <property type="entry name" value="ACYL-COENZYME A THIOESTERASE THEM4"/>
    <property type="match status" value="1"/>
</dbReference>
<keyword evidence="4" id="KW-1003">Cell membrane</keyword>
<gene>
    <name evidence="25" type="ORF">GKQ77_15480</name>
</gene>
<evidence type="ECO:0000256" key="3">
    <source>
        <dbReference type="ARBA" id="ARBA00004632"/>
    </source>
</evidence>
<evidence type="ECO:0000256" key="17">
    <source>
        <dbReference type="ARBA" id="ARBA00040123"/>
    </source>
</evidence>
<evidence type="ECO:0000256" key="1">
    <source>
        <dbReference type="ARBA" id="ARBA00004170"/>
    </source>
</evidence>
<comment type="catalytic activity">
    <reaction evidence="19">
        <text>octanoyl-CoA + H2O = octanoate + CoA + H(+)</text>
        <dbReference type="Rhea" id="RHEA:30143"/>
        <dbReference type="ChEBI" id="CHEBI:15377"/>
        <dbReference type="ChEBI" id="CHEBI:15378"/>
        <dbReference type="ChEBI" id="CHEBI:25646"/>
        <dbReference type="ChEBI" id="CHEBI:57287"/>
        <dbReference type="ChEBI" id="CHEBI:57386"/>
    </reaction>
    <physiologicalReaction direction="left-to-right" evidence="19">
        <dbReference type="Rhea" id="RHEA:30144"/>
    </physiologicalReaction>
</comment>
<dbReference type="RefSeq" id="WP_219689356.1">
    <property type="nucleotide sequence ID" value="NZ_WMBF01000147.1"/>
</dbReference>
<evidence type="ECO:0000256" key="5">
    <source>
        <dbReference type="ARBA" id="ARBA00022490"/>
    </source>
</evidence>
<dbReference type="PANTHER" id="PTHR12418:SF19">
    <property type="entry name" value="ACYL-COENZYME A THIOESTERASE THEM4"/>
    <property type="match status" value="1"/>
</dbReference>
<evidence type="ECO:0000256" key="4">
    <source>
        <dbReference type="ARBA" id="ARBA00022475"/>
    </source>
</evidence>
<comment type="caution">
    <text evidence="25">The sequence shown here is derived from an EMBL/GenBank/DDBJ whole genome shotgun (WGS) entry which is preliminary data.</text>
</comment>
<evidence type="ECO:0000256" key="10">
    <source>
        <dbReference type="ARBA" id="ARBA00023098"/>
    </source>
</evidence>
<keyword evidence="6" id="KW-0053">Apoptosis</keyword>
<dbReference type="EC" id="3.1.2.2" evidence="16"/>
<evidence type="ECO:0000256" key="21">
    <source>
        <dbReference type="ARBA" id="ARBA00047969"/>
    </source>
</evidence>
<keyword evidence="5" id="KW-0963">Cytoplasm</keyword>
<evidence type="ECO:0000256" key="15">
    <source>
        <dbReference type="ARBA" id="ARBA00038456"/>
    </source>
</evidence>
<evidence type="ECO:0000256" key="16">
    <source>
        <dbReference type="ARBA" id="ARBA00038848"/>
    </source>
</evidence>
<evidence type="ECO:0000256" key="6">
    <source>
        <dbReference type="ARBA" id="ARBA00022703"/>
    </source>
</evidence>
<evidence type="ECO:0000256" key="22">
    <source>
        <dbReference type="ARBA" id="ARBA00048074"/>
    </source>
</evidence>
<evidence type="ECO:0000256" key="13">
    <source>
        <dbReference type="ARBA" id="ARBA00035852"/>
    </source>
</evidence>